<dbReference type="KEGG" id="dai:Desaci_3428"/>
<keyword evidence="3" id="KW-1003">Cell membrane</keyword>
<gene>
    <name evidence="8" type="ordered locus">Desaci_3428</name>
</gene>
<keyword evidence="6 7" id="KW-0472">Membrane</keyword>
<dbReference type="CDD" id="cd06173">
    <property type="entry name" value="MFS_MefA_like"/>
    <property type="match status" value="1"/>
</dbReference>
<sequence length="431" mass="46275">MWGKVGFIRDNILFRRIIYAAFVSSLGDWFNSIAVITLVLTLTHSSLAVGVTLAMRVIPYLIAGPIGGVLSDRLRRTQVMIACDLIRSVLALGFLFVLRMEDIWLVYVLSTTLVFFSAFYGPARSAYLSSIVKKENIGIASSITTGLNGIAMILGFSLAGITIAEFGVSIAFVFNAFSFIFSAFFLVKGARSEFAQYRDSVMPIAKSKNANVDVTKLIVSYWASFKIGVYGITRNKPVAFVVYLFMGGAIGGGAINVLISVMVDQVFGGGSKGLGLLYASLGVGTIVGSFTTERLFKGNYKRMQATVGLTLVLDALFQIFFVNSPNLSGAMLGLIGVGYASALSNAIELTIIASLTPNVIQGRVFSVSETLKATLLGISMVLVGLLTSRVGPQHVGDLGAIIIFCSGLLYTLMYKSYKRKDVDVIQGSSKI</sequence>
<keyword evidence="9" id="KW-1185">Reference proteome</keyword>
<feature type="transmembrane region" description="Helical" evidence="7">
    <location>
        <begin position="327"/>
        <end position="352"/>
    </location>
</feature>
<evidence type="ECO:0000256" key="2">
    <source>
        <dbReference type="ARBA" id="ARBA00022448"/>
    </source>
</evidence>
<organism evidence="8 9">
    <name type="scientific">Desulfosporosinus acidiphilus (strain DSM 22704 / JCM 16185 / SJ4)</name>
    <dbReference type="NCBI Taxonomy" id="646529"/>
    <lineage>
        <taxon>Bacteria</taxon>
        <taxon>Bacillati</taxon>
        <taxon>Bacillota</taxon>
        <taxon>Clostridia</taxon>
        <taxon>Eubacteriales</taxon>
        <taxon>Desulfitobacteriaceae</taxon>
        <taxon>Desulfosporosinus</taxon>
    </lineage>
</organism>
<feature type="transmembrane region" description="Helical" evidence="7">
    <location>
        <begin position="79"/>
        <end position="98"/>
    </location>
</feature>
<evidence type="ECO:0000256" key="7">
    <source>
        <dbReference type="SAM" id="Phobius"/>
    </source>
</evidence>
<dbReference type="PANTHER" id="PTHR43266:SF10">
    <property type="entry name" value="BACILYSIN EXPORTER BACE-RELATED"/>
    <property type="match status" value="1"/>
</dbReference>
<feature type="transmembrane region" description="Helical" evidence="7">
    <location>
        <begin position="275"/>
        <end position="291"/>
    </location>
</feature>
<dbReference type="AlphaFoldDB" id="I4D943"/>
<dbReference type="GO" id="GO:0022857">
    <property type="term" value="F:transmembrane transporter activity"/>
    <property type="evidence" value="ECO:0007669"/>
    <property type="project" value="InterPro"/>
</dbReference>
<dbReference type="SUPFAM" id="SSF103473">
    <property type="entry name" value="MFS general substrate transporter"/>
    <property type="match status" value="1"/>
</dbReference>
<dbReference type="InterPro" id="IPR036259">
    <property type="entry name" value="MFS_trans_sf"/>
</dbReference>
<feature type="transmembrane region" description="Helical" evidence="7">
    <location>
        <begin position="373"/>
        <end position="392"/>
    </location>
</feature>
<dbReference type="PRINTS" id="PR01988">
    <property type="entry name" value="EXPORTERBACE"/>
</dbReference>
<feature type="transmembrane region" description="Helical" evidence="7">
    <location>
        <begin position="46"/>
        <end position="67"/>
    </location>
</feature>
<name>I4D943_DESAJ</name>
<feature type="transmembrane region" description="Helical" evidence="7">
    <location>
        <begin position="104"/>
        <end position="123"/>
    </location>
</feature>
<evidence type="ECO:0000313" key="8">
    <source>
        <dbReference type="EMBL" id="AFM42317.1"/>
    </source>
</evidence>
<keyword evidence="2" id="KW-0813">Transport</keyword>
<accession>I4D943</accession>
<dbReference type="EMBL" id="CP003639">
    <property type="protein sequence ID" value="AFM42317.1"/>
    <property type="molecule type" value="Genomic_DNA"/>
</dbReference>
<dbReference type="InterPro" id="IPR011701">
    <property type="entry name" value="MFS"/>
</dbReference>
<evidence type="ECO:0000256" key="5">
    <source>
        <dbReference type="ARBA" id="ARBA00022989"/>
    </source>
</evidence>
<evidence type="ECO:0000256" key="1">
    <source>
        <dbReference type="ARBA" id="ARBA00004651"/>
    </source>
</evidence>
<dbReference type="eggNOG" id="COG2211">
    <property type="taxonomic scope" value="Bacteria"/>
</dbReference>
<dbReference type="Proteomes" id="UP000002892">
    <property type="component" value="Chromosome"/>
</dbReference>
<evidence type="ECO:0000256" key="6">
    <source>
        <dbReference type="ARBA" id="ARBA00023136"/>
    </source>
</evidence>
<dbReference type="Pfam" id="PF07690">
    <property type="entry name" value="MFS_1"/>
    <property type="match status" value="1"/>
</dbReference>
<dbReference type="Gene3D" id="1.20.1250.20">
    <property type="entry name" value="MFS general substrate transporter like domains"/>
    <property type="match status" value="1"/>
</dbReference>
<dbReference type="HOGENOM" id="CLU_034180_15_2_9"/>
<dbReference type="PANTHER" id="PTHR43266">
    <property type="entry name" value="MACROLIDE-EFFLUX PROTEIN"/>
    <property type="match status" value="1"/>
</dbReference>
<feature type="transmembrane region" description="Helical" evidence="7">
    <location>
        <begin position="240"/>
        <end position="263"/>
    </location>
</feature>
<feature type="transmembrane region" description="Helical" evidence="7">
    <location>
        <begin position="170"/>
        <end position="187"/>
    </location>
</feature>
<feature type="transmembrane region" description="Helical" evidence="7">
    <location>
        <begin position="143"/>
        <end position="164"/>
    </location>
</feature>
<evidence type="ECO:0000256" key="3">
    <source>
        <dbReference type="ARBA" id="ARBA00022475"/>
    </source>
</evidence>
<evidence type="ECO:0000256" key="4">
    <source>
        <dbReference type="ARBA" id="ARBA00022692"/>
    </source>
</evidence>
<proteinExistence type="predicted"/>
<keyword evidence="5 7" id="KW-1133">Transmembrane helix</keyword>
<reference evidence="8 9" key="1">
    <citation type="journal article" date="2012" name="J. Bacteriol.">
        <title>Complete genome sequences of Desulfosporosinus orientis DSM765T, Desulfosporosinus youngiae DSM17734T, Desulfosporosinus meridiei DSM13257T, and Desulfosporosinus acidiphilus DSM22704T.</title>
        <authorList>
            <person name="Pester M."/>
            <person name="Brambilla E."/>
            <person name="Alazard D."/>
            <person name="Rattei T."/>
            <person name="Weinmaier T."/>
            <person name="Han J."/>
            <person name="Lucas S."/>
            <person name="Lapidus A."/>
            <person name="Cheng J.F."/>
            <person name="Goodwin L."/>
            <person name="Pitluck S."/>
            <person name="Peters L."/>
            <person name="Ovchinnikova G."/>
            <person name="Teshima H."/>
            <person name="Detter J.C."/>
            <person name="Han C.S."/>
            <person name="Tapia R."/>
            <person name="Land M.L."/>
            <person name="Hauser L."/>
            <person name="Kyrpides N.C."/>
            <person name="Ivanova N.N."/>
            <person name="Pagani I."/>
            <person name="Huntmann M."/>
            <person name="Wei C.L."/>
            <person name="Davenport K.W."/>
            <person name="Daligault H."/>
            <person name="Chain P.S."/>
            <person name="Chen A."/>
            <person name="Mavromatis K."/>
            <person name="Markowitz V."/>
            <person name="Szeto E."/>
            <person name="Mikhailova N."/>
            <person name="Pati A."/>
            <person name="Wagner M."/>
            <person name="Woyke T."/>
            <person name="Ollivier B."/>
            <person name="Klenk H.P."/>
            <person name="Spring S."/>
            <person name="Loy A."/>
        </authorList>
    </citation>
    <scope>NUCLEOTIDE SEQUENCE [LARGE SCALE GENOMIC DNA]</scope>
    <source>
        <strain evidence="9">DSM 22704 / JCM 16185 / SJ4</strain>
    </source>
</reference>
<dbReference type="STRING" id="646529.Desaci_3428"/>
<comment type="subcellular location">
    <subcellularLocation>
        <location evidence="1">Cell membrane</location>
        <topology evidence="1">Multi-pass membrane protein</topology>
    </subcellularLocation>
</comment>
<dbReference type="GO" id="GO:0005886">
    <property type="term" value="C:plasma membrane"/>
    <property type="evidence" value="ECO:0007669"/>
    <property type="project" value="UniProtKB-SubCell"/>
</dbReference>
<dbReference type="OrthoDB" id="9775268at2"/>
<feature type="transmembrane region" description="Helical" evidence="7">
    <location>
        <begin position="398"/>
        <end position="414"/>
    </location>
</feature>
<protein>
    <submittedName>
        <fullName evidence="8">Arabinose efflux permease family protein</fullName>
    </submittedName>
</protein>
<evidence type="ECO:0000313" key="9">
    <source>
        <dbReference type="Proteomes" id="UP000002892"/>
    </source>
</evidence>
<dbReference type="InterPro" id="IPR022324">
    <property type="entry name" value="Bacilysin_exporter_BacE_put"/>
</dbReference>
<keyword evidence="4 7" id="KW-0812">Transmembrane</keyword>
<feature type="transmembrane region" description="Helical" evidence="7">
    <location>
        <begin position="303"/>
        <end position="321"/>
    </location>
</feature>
<feature type="transmembrane region" description="Helical" evidence="7">
    <location>
        <begin position="17"/>
        <end position="40"/>
    </location>
</feature>